<evidence type="ECO:0000313" key="1">
    <source>
        <dbReference type="EMBL" id="TFZ04931.1"/>
    </source>
</evidence>
<sequence>MQSELQTVLGEMQADATTGSITERFQRTVSTAVAALPEADAARFLIDLLGLKAEGGVDANAIERMLRATEERLVRRGADKQLALQIAVLPSNQFELFLDALNRAKWHLDSGAEPRKLTRLVARIEAATSSRATLASFASANMQQQGGMNLDQSSPAVTVQYGSGSRITLPIFREFERDIGRASHSIVTASGKEKRLITVDQVRQFDDDSAKALAKQGAVQAIFTEIAGENLVQFQEISRWCQQGAFGFVDKASYTRNSPFRLPDGTPVCLPARDYEVTYKLQRDGGDVLLTSTVLYRPKSIARYYQNGTLEAHRPATAGSQCGVTQTFRIDKDGNASLHTPPTTWSILALAAGAELDGPG</sequence>
<comment type="caution">
    <text evidence="1">The sequence shown here is derived from an EMBL/GenBank/DDBJ whole genome shotgun (WGS) entry which is preliminary data.</text>
</comment>
<reference evidence="1 2" key="1">
    <citation type="submission" date="2019-03" db="EMBL/GenBank/DDBJ databases">
        <title>Ramlibacter rhizophilus CCTCC AB2015357, whole genome shotgun sequence.</title>
        <authorList>
            <person name="Zhang X."/>
            <person name="Feng G."/>
            <person name="Zhu H."/>
        </authorList>
    </citation>
    <scope>NUCLEOTIDE SEQUENCE [LARGE SCALE GENOMIC DNA]</scope>
    <source>
        <strain evidence="1 2">CCTCC AB2015357</strain>
    </source>
</reference>
<accession>A0A4Z0C134</accession>
<protein>
    <submittedName>
        <fullName evidence="1">Uncharacterized protein</fullName>
    </submittedName>
</protein>
<dbReference type="Proteomes" id="UP000297564">
    <property type="component" value="Unassembled WGS sequence"/>
</dbReference>
<name>A0A4Z0C134_9BURK</name>
<organism evidence="1 2">
    <name type="scientific">Ramlibacter rhizophilus</name>
    <dbReference type="NCBI Taxonomy" id="1781167"/>
    <lineage>
        <taxon>Bacteria</taxon>
        <taxon>Pseudomonadati</taxon>
        <taxon>Pseudomonadota</taxon>
        <taxon>Betaproteobacteria</taxon>
        <taxon>Burkholderiales</taxon>
        <taxon>Comamonadaceae</taxon>
        <taxon>Ramlibacter</taxon>
    </lineage>
</organism>
<gene>
    <name evidence="1" type="ORF">EZ242_04065</name>
</gene>
<dbReference type="AlphaFoldDB" id="A0A4Z0C134"/>
<dbReference type="EMBL" id="SMLL01000001">
    <property type="protein sequence ID" value="TFZ04931.1"/>
    <property type="molecule type" value="Genomic_DNA"/>
</dbReference>
<keyword evidence="2" id="KW-1185">Reference proteome</keyword>
<proteinExistence type="predicted"/>
<evidence type="ECO:0000313" key="2">
    <source>
        <dbReference type="Proteomes" id="UP000297564"/>
    </source>
</evidence>
<dbReference type="RefSeq" id="WP_135283814.1">
    <property type="nucleotide sequence ID" value="NZ_SMLL01000001.1"/>
</dbReference>
<dbReference type="OrthoDB" id="8873041at2"/>